<dbReference type="PANTHER" id="PTHR37422">
    <property type="entry name" value="TEICHURONIC ACID BIOSYNTHESIS PROTEIN TUAE"/>
    <property type="match status" value="1"/>
</dbReference>
<dbReference type="Proteomes" id="UP000593880">
    <property type="component" value="Chromosome"/>
</dbReference>
<feature type="transmembrane region" description="Helical" evidence="1">
    <location>
        <begin position="409"/>
        <end position="427"/>
    </location>
</feature>
<keyword evidence="1" id="KW-0812">Transmembrane</keyword>
<dbReference type="InterPro" id="IPR051533">
    <property type="entry name" value="WaaL-like"/>
</dbReference>
<dbReference type="PANTHER" id="PTHR37422:SF13">
    <property type="entry name" value="LIPOPOLYSACCHARIDE BIOSYNTHESIS PROTEIN PA4999-RELATED"/>
    <property type="match status" value="1"/>
</dbReference>
<protein>
    <recommendedName>
        <fullName evidence="4">O-antigen ligase domain-containing protein</fullName>
    </recommendedName>
</protein>
<evidence type="ECO:0000313" key="2">
    <source>
        <dbReference type="EMBL" id="QOZ59547.1"/>
    </source>
</evidence>
<evidence type="ECO:0008006" key="4">
    <source>
        <dbReference type="Google" id="ProtNLM"/>
    </source>
</evidence>
<feature type="transmembrane region" description="Helical" evidence="1">
    <location>
        <begin position="208"/>
        <end position="229"/>
    </location>
</feature>
<keyword evidence="1" id="KW-1133">Transmembrane helix</keyword>
<feature type="transmembrane region" description="Helical" evidence="1">
    <location>
        <begin position="6"/>
        <end position="25"/>
    </location>
</feature>
<sequence>MDSSLTAYAALFIWPVVAMSLYVLFSPFQATLWTFLGAHLLLPVGTMIKVEMLPQVDKATVPIFCALVGCLIRQPRRERPPGRQGTPFDLIAGFLMASYVIGAVTSSLLNSDPVIMGDRVLPGTGLYDGISGAEAAVIALVPFFLGWRFFGSASDAAHMIKGLVVAGLLYSILMLVEIRLSPQLHFWVYGYYPTDFQQEIRGSGYRPMVFTGHGLLAAIFLMTTVAASAAMSKARVSLWGVGAGKFNAYLGAILIMCKSAGSLMFGGVATALIWLTSPRMQVRAAALLVTFSLGYPLFRAFDLIPTNLIAELAGDLNNERGLSLATRFRNEDQLLSRAAEREMFGWGRYGRSRVYDPESGRDVTLADGKWVQTLGQFGLVGFLSEFGLLSLGIYRAMRAIRYCRDRRELIYLAALSLIVGLNVLDLLPNSTLRPWTWFLCGVVFARGQDCVARAGDVRIRSRASDARALRPS</sequence>
<evidence type="ECO:0000313" key="3">
    <source>
        <dbReference type="Proteomes" id="UP000593880"/>
    </source>
</evidence>
<dbReference type="EMBL" id="CP030057">
    <property type="protein sequence ID" value="QOZ59547.1"/>
    <property type="molecule type" value="Genomic_DNA"/>
</dbReference>
<proteinExistence type="predicted"/>
<feature type="transmembrane region" description="Helical" evidence="1">
    <location>
        <begin position="249"/>
        <end position="275"/>
    </location>
</feature>
<feature type="transmembrane region" description="Helical" evidence="1">
    <location>
        <begin position="90"/>
        <end position="109"/>
    </location>
</feature>
<organism evidence="2 3">
    <name type="scientific">Bradyrhizobium guangdongense</name>
    <dbReference type="NCBI Taxonomy" id="1325090"/>
    <lineage>
        <taxon>Bacteria</taxon>
        <taxon>Pseudomonadati</taxon>
        <taxon>Pseudomonadota</taxon>
        <taxon>Alphaproteobacteria</taxon>
        <taxon>Hyphomicrobiales</taxon>
        <taxon>Nitrobacteraceae</taxon>
        <taxon>Bradyrhizobium</taxon>
    </lineage>
</organism>
<gene>
    <name evidence="2" type="ORF">XH86_13005</name>
</gene>
<evidence type="ECO:0000256" key="1">
    <source>
        <dbReference type="SAM" id="Phobius"/>
    </source>
</evidence>
<feature type="transmembrane region" description="Helical" evidence="1">
    <location>
        <begin position="156"/>
        <end position="176"/>
    </location>
</feature>
<feature type="transmembrane region" description="Helical" evidence="1">
    <location>
        <begin position="130"/>
        <end position="150"/>
    </location>
</feature>
<dbReference type="RefSeq" id="WP_128965157.1">
    <property type="nucleotide sequence ID" value="NZ_BMHC01000034.1"/>
</dbReference>
<feature type="transmembrane region" description="Helical" evidence="1">
    <location>
        <begin position="377"/>
        <end position="397"/>
    </location>
</feature>
<accession>A0ABX6UE20</accession>
<keyword evidence="1" id="KW-0472">Membrane</keyword>
<keyword evidence="3" id="KW-1185">Reference proteome</keyword>
<reference evidence="2 3" key="1">
    <citation type="submission" date="2018-06" db="EMBL/GenBank/DDBJ databases">
        <title>Comparative genomics of rhizobia nodulating Arachis hypogaea in China.</title>
        <authorList>
            <person name="Li Y."/>
        </authorList>
    </citation>
    <scope>NUCLEOTIDE SEQUENCE [LARGE SCALE GENOMIC DNA]</scope>
    <source>
        <strain evidence="2 3">CCBAU 51658</strain>
    </source>
</reference>
<name>A0ABX6UE20_9BRAD</name>